<accession>A0A6A6V5Z7</accession>
<evidence type="ECO:0000313" key="2">
    <source>
        <dbReference type="Proteomes" id="UP000799440"/>
    </source>
</evidence>
<dbReference type="EMBL" id="MU006585">
    <property type="protein sequence ID" value="KAF2744940.1"/>
    <property type="molecule type" value="Genomic_DNA"/>
</dbReference>
<dbReference type="OrthoDB" id="5346581at2759"/>
<name>A0A6A6V5Z7_9PLEO</name>
<organism evidence="1 2">
    <name type="scientific">Sporormia fimetaria CBS 119925</name>
    <dbReference type="NCBI Taxonomy" id="1340428"/>
    <lineage>
        <taxon>Eukaryota</taxon>
        <taxon>Fungi</taxon>
        <taxon>Dikarya</taxon>
        <taxon>Ascomycota</taxon>
        <taxon>Pezizomycotina</taxon>
        <taxon>Dothideomycetes</taxon>
        <taxon>Pleosporomycetidae</taxon>
        <taxon>Pleosporales</taxon>
        <taxon>Sporormiaceae</taxon>
        <taxon>Sporormia</taxon>
    </lineage>
</organism>
<dbReference type="AlphaFoldDB" id="A0A6A6V5Z7"/>
<evidence type="ECO:0000313" key="1">
    <source>
        <dbReference type="EMBL" id="KAF2744940.1"/>
    </source>
</evidence>
<gene>
    <name evidence="1" type="ORF">M011DRAFT_479413</name>
</gene>
<sequence length="306" mass="34649">MTSILIGSLSASHSSTLRRAVFNILSTQHASDGFAQVVDGMPTRGRYRDYYGSYREEFEQNVEPSTKAKEIVQSHRDNLELSAMRVNATVAKAFENAPEGSDAFRMRLLEIIAIILHDMAVHLFNKFDGGINKPEPQKYPTPPPGIEPAEPRNMPTELFHTHYLEHGQYPNGIADVVGYWLEWYVFGGVIVFDRGQSGKECRSAFIHPVGKRQIFELSESQVNQFSQLVTAQSAESLGAGEVLVFKAEKTTQRVQPYEAFVNMNIYRDRYERKPSLLEALSCVVRDDNPPEQELLDEMVDWNGNKM</sequence>
<proteinExistence type="predicted"/>
<dbReference type="Proteomes" id="UP000799440">
    <property type="component" value="Unassembled WGS sequence"/>
</dbReference>
<reference evidence="1" key="1">
    <citation type="journal article" date="2020" name="Stud. Mycol.">
        <title>101 Dothideomycetes genomes: a test case for predicting lifestyles and emergence of pathogens.</title>
        <authorList>
            <person name="Haridas S."/>
            <person name="Albert R."/>
            <person name="Binder M."/>
            <person name="Bloem J."/>
            <person name="Labutti K."/>
            <person name="Salamov A."/>
            <person name="Andreopoulos B."/>
            <person name="Baker S."/>
            <person name="Barry K."/>
            <person name="Bills G."/>
            <person name="Bluhm B."/>
            <person name="Cannon C."/>
            <person name="Castanera R."/>
            <person name="Culley D."/>
            <person name="Daum C."/>
            <person name="Ezra D."/>
            <person name="Gonzalez J."/>
            <person name="Henrissat B."/>
            <person name="Kuo A."/>
            <person name="Liang C."/>
            <person name="Lipzen A."/>
            <person name="Lutzoni F."/>
            <person name="Magnuson J."/>
            <person name="Mondo S."/>
            <person name="Nolan M."/>
            <person name="Ohm R."/>
            <person name="Pangilinan J."/>
            <person name="Park H.-J."/>
            <person name="Ramirez L."/>
            <person name="Alfaro M."/>
            <person name="Sun H."/>
            <person name="Tritt A."/>
            <person name="Yoshinaga Y."/>
            <person name="Zwiers L.-H."/>
            <person name="Turgeon B."/>
            <person name="Goodwin S."/>
            <person name="Spatafora J."/>
            <person name="Crous P."/>
            <person name="Grigoriev I."/>
        </authorList>
    </citation>
    <scope>NUCLEOTIDE SEQUENCE</scope>
    <source>
        <strain evidence="1">CBS 119925</strain>
    </source>
</reference>
<protein>
    <submittedName>
        <fullName evidence="1">Uncharacterized protein</fullName>
    </submittedName>
</protein>
<keyword evidence="2" id="KW-1185">Reference proteome</keyword>